<reference evidence="2" key="1">
    <citation type="journal article" date="2020" name="mSystems">
        <title>Genome- and Community-Level Interaction Insights into Carbon Utilization and Element Cycling Functions of Hydrothermarchaeota in Hydrothermal Sediment.</title>
        <authorList>
            <person name="Zhou Z."/>
            <person name="Liu Y."/>
            <person name="Xu W."/>
            <person name="Pan J."/>
            <person name="Luo Z.H."/>
            <person name="Li M."/>
        </authorList>
    </citation>
    <scope>NUCLEOTIDE SEQUENCE [LARGE SCALE GENOMIC DNA]</scope>
    <source>
        <strain evidence="2">HyVt-345</strain>
    </source>
</reference>
<dbReference type="SUPFAM" id="SSF160574">
    <property type="entry name" value="BT0923-like"/>
    <property type="match status" value="1"/>
</dbReference>
<comment type="caution">
    <text evidence="2">The sequence shown here is derived from an EMBL/GenBank/DDBJ whole genome shotgun (WGS) entry which is preliminary data.</text>
</comment>
<protein>
    <recommendedName>
        <fullName evidence="1">Putative beta-lactamase-inhibitor-like PepSY-like domain-containing protein</fullName>
    </recommendedName>
</protein>
<dbReference type="Gene3D" id="3.10.450.360">
    <property type="match status" value="1"/>
</dbReference>
<gene>
    <name evidence="2" type="ORF">ENH87_20760</name>
</gene>
<dbReference type="Proteomes" id="UP000886191">
    <property type="component" value="Unassembled WGS sequence"/>
</dbReference>
<evidence type="ECO:0000313" key="2">
    <source>
        <dbReference type="EMBL" id="HEA23322.1"/>
    </source>
</evidence>
<proteinExistence type="predicted"/>
<accession>A0A831QV75</accession>
<dbReference type="InterPro" id="IPR021533">
    <property type="entry name" value="PepSY-like"/>
</dbReference>
<dbReference type="EMBL" id="DRGL01000078">
    <property type="protein sequence ID" value="HEA23322.1"/>
    <property type="molecule type" value="Genomic_DNA"/>
</dbReference>
<name>A0A831QV75_9FLAO</name>
<organism evidence="2">
    <name type="scientific">Pricia antarctica</name>
    <dbReference type="NCBI Taxonomy" id="641691"/>
    <lineage>
        <taxon>Bacteria</taxon>
        <taxon>Pseudomonadati</taxon>
        <taxon>Bacteroidota</taxon>
        <taxon>Flavobacteriia</taxon>
        <taxon>Flavobacteriales</taxon>
        <taxon>Flavobacteriaceae</taxon>
        <taxon>Pricia</taxon>
    </lineage>
</organism>
<dbReference type="AlphaFoldDB" id="A0A831QV75"/>
<evidence type="ECO:0000259" key="1">
    <source>
        <dbReference type="Pfam" id="PF11396"/>
    </source>
</evidence>
<feature type="domain" description="Putative beta-lactamase-inhibitor-like PepSY-like" evidence="1">
    <location>
        <begin position="62"/>
        <end position="138"/>
    </location>
</feature>
<sequence>MNARTMLKYGLASMLYKAVSWKQKLPCRAVIKSFNKKFPKAKYTSWQRMAGTVWEAAFLWQDKEHTALFDESGLWLETHTYMPLGNVPIAVRESFRNENTPEALVKVFQLKTPQGTYYEFQIYKGQDPLKMGYDAQGKRIENSIL</sequence>
<dbReference type="Pfam" id="PF11396">
    <property type="entry name" value="PepSY_like"/>
    <property type="match status" value="1"/>
</dbReference>